<reference evidence="2" key="1">
    <citation type="submission" date="2016-11" db="UniProtKB">
        <authorList>
            <consortium name="WormBaseParasite"/>
        </authorList>
    </citation>
    <scope>IDENTIFICATION</scope>
    <source>
        <strain evidence="2">KR3021</strain>
    </source>
</reference>
<dbReference type="WBParaSite" id="RSKR_0000676600.1">
    <property type="protein sequence ID" value="RSKR_0000676600.1"/>
    <property type="gene ID" value="RSKR_0000676600"/>
</dbReference>
<proteinExistence type="predicted"/>
<evidence type="ECO:0000313" key="1">
    <source>
        <dbReference type="Proteomes" id="UP000095286"/>
    </source>
</evidence>
<organism evidence="1 2">
    <name type="scientific">Rhabditophanes sp. KR3021</name>
    <dbReference type="NCBI Taxonomy" id="114890"/>
    <lineage>
        <taxon>Eukaryota</taxon>
        <taxon>Metazoa</taxon>
        <taxon>Ecdysozoa</taxon>
        <taxon>Nematoda</taxon>
        <taxon>Chromadorea</taxon>
        <taxon>Rhabditida</taxon>
        <taxon>Tylenchina</taxon>
        <taxon>Panagrolaimomorpha</taxon>
        <taxon>Strongyloidoidea</taxon>
        <taxon>Alloionematidae</taxon>
        <taxon>Rhabditophanes</taxon>
    </lineage>
</organism>
<evidence type="ECO:0000313" key="2">
    <source>
        <dbReference type="WBParaSite" id="RSKR_0000676600.1"/>
    </source>
</evidence>
<accession>A0AC35U0U8</accession>
<name>A0AC35U0U8_9BILA</name>
<protein>
    <submittedName>
        <fullName evidence="2">Saposin B-type domain-containing protein</fullName>
    </submittedName>
</protein>
<dbReference type="Proteomes" id="UP000095286">
    <property type="component" value="Unplaced"/>
</dbReference>
<sequence length="176" mass="17865">MSKFVIVLALCILAVTNILADPTACAICQQVIVKAESNFKNGEPESTLLTDLTRQCYAIAQPYGTQAITTCLQIVNTEIDKIYSHFQAGMSPCTICTAAQSCVPADACGNSEPGMLPETMSLLNSLTGGLGGLTGILGDSSSGLTGGLGGIADMAGGLIYGLKGLTDGLAGGLGKK</sequence>